<dbReference type="InterPro" id="IPR002575">
    <property type="entry name" value="Aminoglycoside_PTrfase"/>
</dbReference>
<evidence type="ECO:0000259" key="1">
    <source>
        <dbReference type="Pfam" id="PF01636"/>
    </source>
</evidence>
<dbReference type="RefSeq" id="WP_386429200.1">
    <property type="nucleotide sequence ID" value="NZ_JBHSBB010000009.1"/>
</dbReference>
<sequence length="298" mass="31288">MPAVPAVPSPPTTPDPRAVVLADRLDVTVVRVGGAVAKAHAADTDPGALALRLAVAAHPLTRGILLPPYEPAGGARFARGRAVSVWPYGRPVDTGDPRAAPWEEAAVLLARLHAVPPGELSGPVPPMRGPAKAARAMARLRGAPDSAAARTVRLAWRRLPAWARDEAPYEGRVALCHGDWHLGQLVRHPAPDGDWLLIDVDDLGTGEPAWDLARPAMWFAAGLLAPEAWARFLGAYQDAGGTAVPGSGDPWAHLDVPARTLAVQSAATAVAKAAREERVLDDAESELLATCARIAQLK</sequence>
<evidence type="ECO:0000313" key="2">
    <source>
        <dbReference type="EMBL" id="MFC4032135.1"/>
    </source>
</evidence>
<dbReference type="Gene3D" id="3.90.1200.10">
    <property type="match status" value="1"/>
</dbReference>
<gene>
    <name evidence="2" type="ORF">ACFO3J_11665</name>
</gene>
<dbReference type="SUPFAM" id="SSF56112">
    <property type="entry name" value="Protein kinase-like (PK-like)"/>
    <property type="match status" value="1"/>
</dbReference>
<reference evidence="3" key="1">
    <citation type="journal article" date="2019" name="Int. J. Syst. Evol. Microbiol.">
        <title>The Global Catalogue of Microorganisms (GCM) 10K type strain sequencing project: providing services to taxonomists for standard genome sequencing and annotation.</title>
        <authorList>
            <consortium name="The Broad Institute Genomics Platform"/>
            <consortium name="The Broad Institute Genome Sequencing Center for Infectious Disease"/>
            <person name="Wu L."/>
            <person name="Ma J."/>
        </authorList>
    </citation>
    <scope>NUCLEOTIDE SEQUENCE [LARGE SCALE GENOMIC DNA]</scope>
    <source>
        <strain evidence="3">CGMCC 4.7237</strain>
    </source>
</reference>
<protein>
    <submittedName>
        <fullName evidence="2">Phosphotransferase family protein</fullName>
    </submittedName>
</protein>
<organism evidence="2 3">
    <name type="scientific">Streptomyces polygonati</name>
    <dbReference type="NCBI Taxonomy" id="1617087"/>
    <lineage>
        <taxon>Bacteria</taxon>
        <taxon>Bacillati</taxon>
        <taxon>Actinomycetota</taxon>
        <taxon>Actinomycetes</taxon>
        <taxon>Kitasatosporales</taxon>
        <taxon>Streptomycetaceae</taxon>
        <taxon>Streptomyces</taxon>
    </lineage>
</organism>
<dbReference type="Proteomes" id="UP001595765">
    <property type="component" value="Unassembled WGS sequence"/>
</dbReference>
<comment type="caution">
    <text evidence="2">The sequence shown here is derived from an EMBL/GenBank/DDBJ whole genome shotgun (WGS) entry which is preliminary data.</text>
</comment>
<keyword evidence="3" id="KW-1185">Reference proteome</keyword>
<name>A0ABV8HJN0_9ACTN</name>
<evidence type="ECO:0000313" key="3">
    <source>
        <dbReference type="Proteomes" id="UP001595765"/>
    </source>
</evidence>
<proteinExistence type="predicted"/>
<dbReference type="Pfam" id="PF01636">
    <property type="entry name" value="APH"/>
    <property type="match status" value="1"/>
</dbReference>
<feature type="domain" description="Aminoglycoside phosphotransferase" evidence="1">
    <location>
        <begin position="84"/>
        <end position="249"/>
    </location>
</feature>
<dbReference type="InterPro" id="IPR011009">
    <property type="entry name" value="Kinase-like_dom_sf"/>
</dbReference>
<accession>A0ABV8HJN0</accession>
<dbReference type="EMBL" id="JBHSBB010000009">
    <property type="protein sequence ID" value="MFC4032135.1"/>
    <property type="molecule type" value="Genomic_DNA"/>
</dbReference>